<evidence type="ECO:0000313" key="3">
    <source>
        <dbReference type="EMBL" id="KAF5872930.1"/>
    </source>
</evidence>
<dbReference type="RefSeq" id="XP_037191876.1">
    <property type="nucleotide sequence ID" value="XM_037338570.1"/>
</dbReference>
<feature type="compositionally biased region" description="Basic and acidic residues" evidence="2">
    <location>
        <begin position="295"/>
        <end position="316"/>
    </location>
</feature>
<keyword evidence="1" id="KW-0175">Coiled coil</keyword>
<evidence type="ECO:0000256" key="2">
    <source>
        <dbReference type="SAM" id="MobiDB-lite"/>
    </source>
</evidence>
<feature type="region of interest" description="Disordered" evidence="2">
    <location>
        <begin position="295"/>
        <end position="328"/>
    </location>
</feature>
<feature type="region of interest" description="Disordered" evidence="2">
    <location>
        <begin position="176"/>
        <end position="261"/>
    </location>
</feature>
<evidence type="ECO:0000256" key="1">
    <source>
        <dbReference type="SAM" id="Coils"/>
    </source>
</evidence>
<dbReference type="EMBL" id="JABFCT010000009">
    <property type="protein sequence ID" value="KAF5872930.1"/>
    <property type="molecule type" value="Genomic_DNA"/>
</dbReference>
<keyword evidence="4" id="KW-1185">Reference proteome</keyword>
<feature type="compositionally biased region" description="Acidic residues" evidence="2">
    <location>
        <begin position="176"/>
        <end position="192"/>
    </location>
</feature>
<reference evidence="3 4" key="1">
    <citation type="journal article" date="2020" name="Phytopathology">
        <title>A high-quality genome resource of Botrytis fragariae, a new and rapidly spreading fungal pathogen causing strawberry gray mold in the U.S.A.</title>
        <authorList>
            <person name="Wu Y."/>
            <person name="Saski C.A."/>
            <person name="Schnabel G."/>
            <person name="Xiao S."/>
            <person name="Hu M."/>
        </authorList>
    </citation>
    <scope>NUCLEOTIDE SEQUENCE [LARGE SCALE GENOMIC DNA]</scope>
    <source>
        <strain evidence="3 4">BVB16</strain>
    </source>
</reference>
<dbReference type="AlphaFoldDB" id="A0A8H6AT58"/>
<evidence type="ECO:0000313" key="4">
    <source>
        <dbReference type="Proteomes" id="UP000531561"/>
    </source>
</evidence>
<name>A0A8H6AT58_9HELO</name>
<feature type="compositionally biased region" description="Basic and acidic residues" evidence="2">
    <location>
        <begin position="1"/>
        <end position="17"/>
    </location>
</feature>
<feature type="coiled-coil region" evidence="1">
    <location>
        <begin position="120"/>
        <end position="159"/>
    </location>
</feature>
<comment type="caution">
    <text evidence="3">The sequence shown here is derived from an EMBL/GenBank/DDBJ whole genome shotgun (WGS) entry which is preliminary data.</text>
</comment>
<dbReference type="GeneID" id="59262262"/>
<dbReference type="Proteomes" id="UP000531561">
    <property type="component" value="Unassembled WGS sequence"/>
</dbReference>
<proteinExistence type="predicted"/>
<dbReference type="OrthoDB" id="3547255at2759"/>
<feature type="region of interest" description="Disordered" evidence="2">
    <location>
        <begin position="1"/>
        <end position="26"/>
    </location>
</feature>
<sequence length="461" mass="52748">MAARGYENRTQEARRNLPEQPDMSIPIIPILTPEDSEWKYISPPCHYAGTGPVAEPVANNVSSSNTSVGNSDISIDARLKDARLKLKLDLLKLIGLLLRDPDQTQVIRLRLKFDQLQVGTAETDSRIERLRAENSRIERAELEVELRKARAELASIDANLASDEIVDGELGEDELGEDELDEDEMDENETNDNDVSGETGREENKKGEDEEIEDHKIDEHKKEESEILDEMEDKKMNKYEMEDHKANQHKIDKDQKSGKDYDKKETLVNSFREAIRKELDDELEEAFRKNKILDLQEKKDGHSPKKRKFEDQEKQSDTSNATSSSPDVKFSSSKVAWIDTVPLLRELNTHLAECRLGSSAEEIMDIRSWIDRGFDSGMRRLLRNQPIADILASWDNRYEDEGLNNILRSVVLVYDSIEDLHTLRVHYDRILGEAVLSLHSRAKVRDSGRNDHETDFGNLAL</sequence>
<feature type="compositionally biased region" description="Basic and acidic residues" evidence="2">
    <location>
        <begin position="199"/>
        <end position="225"/>
    </location>
</feature>
<feature type="compositionally biased region" description="Basic and acidic residues" evidence="2">
    <location>
        <begin position="232"/>
        <end position="261"/>
    </location>
</feature>
<gene>
    <name evidence="3" type="ORF">Bfra_008207</name>
</gene>
<accession>A0A8H6AT58</accession>
<organism evidence="3 4">
    <name type="scientific">Botrytis fragariae</name>
    <dbReference type="NCBI Taxonomy" id="1964551"/>
    <lineage>
        <taxon>Eukaryota</taxon>
        <taxon>Fungi</taxon>
        <taxon>Dikarya</taxon>
        <taxon>Ascomycota</taxon>
        <taxon>Pezizomycotina</taxon>
        <taxon>Leotiomycetes</taxon>
        <taxon>Helotiales</taxon>
        <taxon>Sclerotiniaceae</taxon>
        <taxon>Botrytis</taxon>
    </lineage>
</organism>
<protein>
    <submittedName>
        <fullName evidence="3">Uncharacterized protein</fullName>
    </submittedName>
</protein>